<name>A0AAV4LFF3_9BACL</name>
<keyword evidence="2" id="KW-1185">Reference proteome</keyword>
<proteinExistence type="predicted"/>
<accession>A0AAV4LFF3</accession>
<gene>
    <name evidence="1" type="ORF">DNHGIG_21000</name>
</gene>
<organism evidence="1 2">
    <name type="scientific">Collibacillus ludicampi</name>
    <dbReference type="NCBI Taxonomy" id="2771369"/>
    <lineage>
        <taxon>Bacteria</taxon>
        <taxon>Bacillati</taxon>
        <taxon>Bacillota</taxon>
        <taxon>Bacilli</taxon>
        <taxon>Bacillales</taxon>
        <taxon>Alicyclobacillaceae</taxon>
        <taxon>Collibacillus</taxon>
    </lineage>
</organism>
<reference evidence="1" key="1">
    <citation type="journal article" date="2023" name="Int. J. Syst. Evol. Microbiol.">
        <title>Collibacillus ludicampi gen. nov., sp. nov., a new soil bacterium of the family Alicyclobacillaceae.</title>
        <authorList>
            <person name="Jojima T."/>
            <person name="Ioku Y."/>
            <person name="Fukuta Y."/>
            <person name="Shirasaka N."/>
            <person name="Matsumura Y."/>
            <person name="Mori M."/>
        </authorList>
    </citation>
    <scope>NUCLEOTIDE SEQUENCE</scope>
    <source>
        <strain evidence="1">TP075</strain>
    </source>
</reference>
<comment type="caution">
    <text evidence="1">The sequence shown here is derived from an EMBL/GenBank/DDBJ whole genome shotgun (WGS) entry which is preliminary data.</text>
</comment>
<dbReference type="AlphaFoldDB" id="A0AAV4LFF3"/>
<evidence type="ECO:0000313" key="1">
    <source>
        <dbReference type="EMBL" id="GIM46551.1"/>
    </source>
</evidence>
<evidence type="ECO:0000313" key="2">
    <source>
        <dbReference type="Proteomes" id="UP001057291"/>
    </source>
</evidence>
<dbReference type="Proteomes" id="UP001057291">
    <property type="component" value="Unassembled WGS sequence"/>
</dbReference>
<protein>
    <submittedName>
        <fullName evidence="1">Uncharacterized protein</fullName>
    </submittedName>
</protein>
<sequence length="66" mass="7443">MGMNNLHLFVVDKRGCKVHECYSPKMGGDIMYFAAVFLFPFHDNGGRTDEMGDVLRSEQRKGGLDC</sequence>
<dbReference type="EMBL" id="BOQE01000001">
    <property type="protein sequence ID" value="GIM46551.1"/>
    <property type="molecule type" value="Genomic_DNA"/>
</dbReference>